<dbReference type="GO" id="GO:0016740">
    <property type="term" value="F:transferase activity"/>
    <property type="evidence" value="ECO:0007669"/>
    <property type="project" value="UniProtKB-KW"/>
</dbReference>
<keyword evidence="3" id="KW-1185">Reference proteome</keyword>
<dbReference type="Gene3D" id="3.90.550.10">
    <property type="entry name" value="Spore Coat Polysaccharide Biosynthesis Protein SpsA, Chain A"/>
    <property type="match status" value="1"/>
</dbReference>
<dbReference type="InterPro" id="IPR059123">
    <property type="entry name" value="StrF_dom"/>
</dbReference>
<evidence type="ECO:0000313" key="3">
    <source>
        <dbReference type="Proteomes" id="UP000219193"/>
    </source>
</evidence>
<feature type="domain" description="Streptomycin biosynthesis protein StrF" evidence="1">
    <location>
        <begin position="27"/>
        <end position="200"/>
    </location>
</feature>
<organism evidence="2 3">
    <name type="scientific">Salinimicrobium sediminis</name>
    <dbReference type="NCBI Taxonomy" id="1343891"/>
    <lineage>
        <taxon>Bacteria</taxon>
        <taxon>Pseudomonadati</taxon>
        <taxon>Bacteroidota</taxon>
        <taxon>Flavobacteriia</taxon>
        <taxon>Flavobacteriales</taxon>
        <taxon>Flavobacteriaceae</taxon>
        <taxon>Salinimicrobium</taxon>
    </lineage>
</organism>
<sequence>MITIIISSVKDGLFFSLEENIKKTIGNITYEIIRINNPGIMSIGVAYNKGAKKAKFNHLLFIHEDIKFLQNNWGLELLQIHNSNENIGIIGLAGGTKKFLLPTGFESGIYQLKHNFIPRNEKQATNFFSKNELRQVKTLDGVFLSLTRKRWEELKFSEEIEGFHFYDLDISLRASENFENFVTSRIPIIHYSLGKFDNMWIRSSINFHKRKYHFDICNSQEKSVVRNFWYKRLLREEISFVNRVYYSFNLGIDRASIKNFLKFLFWNFISLTGRD</sequence>
<dbReference type="RefSeq" id="WP_097054397.1">
    <property type="nucleotide sequence ID" value="NZ_OCMF01000001.1"/>
</dbReference>
<name>A0A285WZT5_9FLAO</name>
<dbReference type="Proteomes" id="UP000219193">
    <property type="component" value="Unassembled WGS sequence"/>
</dbReference>
<dbReference type="SUPFAM" id="SSF53448">
    <property type="entry name" value="Nucleotide-diphospho-sugar transferases"/>
    <property type="match status" value="1"/>
</dbReference>
<dbReference type="OrthoDB" id="7851643at2"/>
<evidence type="ECO:0000259" key="1">
    <source>
        <dbReference type="Pfam" id="PF13712"/>
    </source>
</evidence>
<proteinExistence type="predicted"/>
<dbReference type="AlphaFoldDB" id="A0A285WZT5"/>
<gene>
    <name evidence="2" type="ORF">SAMN06296241_0092</name>
</gene>
<keyword evidence="2" id="KW-0808">Transferase</keyword>
<accession>A0A285WZT5</accession>
<evidence type="ECO:0000313" key="2">
    <source>
        <dbReference type="EMBL" id="SOC78582.1"/>
    </source>
</evidence>
<dbReference type="Pfam" id="PF13712">
    <property type="entry name" value="Glyco_tranf_2_5"/>
    <property type="match status" value="1"/>
</dbReference>
<reference evidence="3" key="1">
    <citation type="submission" date="2017-09" db="EMBL/GenBank/DDBJ databases">
        <authorList>
            <person name="Varghese N."/>
            <person name="Submissions S."/>
        </authorList>
    </citation>
    <scope>NUCLEOTIDE SEQUENCE [LARGE SCALE GENOMIC DNA]</scope>
    <source>
        <strain evidence="3">CGMCC 1.12641</strain>
    </source>
</reference>
<dbReference type="EMBL" id="OCMF01000001">
    <property type="protein sequence ID" value="SOC78582.1"/>
    <property type="molecule type" value="Genomic_DNA"/>
</dbReference>
<protein>
    <submittedName>
        <fullName evidence="2">Glycosyltransferase like family protein</fullName>
    </submittedName>
</protein>
<dbReference type="InterPro" id="IPR029044">
    <property type="entry name" value="Nucleotide-diphossugar_trans"/>
</dbReference>